<dbReference type="Proteomes" id="UP000887578">
    <property type="component" value="Unplaced"/>
</dbReference>
<name>A0A914P822_9BILA</name>
<dbReference type="CDD" id="cd23342">
    <property type="entry name" value="beta-trefoil_FSCN_ZgPorA-like"/>
    <property type="match status" value="1"/>
</dbReference>
<dbReference type="SUPFAM" id="SSF50405">
    <property type="entry name" value="Actin-crosslinking proteins"/>
    <property type="match status" value="1"/>
</dbReference>
<dbReference type="WBParaSite" id="PDA_v2.g14178.t1">
    <property type="protein sequence ID" value="PDA_v2.g14178.t1"/>
    <property type="gene ID" value="PDA_v2.g14178"/>
</dbReference>
<organism evidence="1 2">
    <name type="scientific">Panagrolaimus davidi</name>
    <dbReference type="NCBI Taxonomy" id="227884"/>
    <lineage>
        <taxon>Eukaryota</taxon>
        <taxon>Metazoa</taxon>
        <taxon>Ecdysozoa</taxon>
        <taxon>Nematoda</taxon>
        <taxon>Chromadorea</taxon>
        <taxon>Rhabditida</taxon>
        <taxon>Tylenchina</taxon>
        <taxon>Panagrolaimomorpha</taxon>
        <taxon>Panagrolaimoidea</taxon>
        <taxon>Panagrolaimidae</taxon>
        <taxon>Panagrolaimus</taxon>
    </lineage>
</organism>
<keyword evidence="1" id="KW-1185">Reference proteome</keyword>
<dbReference type="InterPro" id="IPR008999">
    <property type="entry name" value="Actin-crosslinking"/>
</dbReference>
<dbReference type="Gene3D" id="2.80.10.50">
    <property type="match status" value="1"/>
</dbReference>
<proteinExistence type="predicted"/>
<accession>A0A914P822</accession>
<evidence type="ECO:0000313" key="1">
    <source>
        <dbReference type="Proteomes" id="UP000887578"/>
    </source>
</evidence>
<protein>
    <submittedName>
        <fullName evidence="2">Uncharacterized protein</fullName>
    </submittedName>
</protein>
<dbReference type="AlphaFoldDB" id="A0A914P822"/>
<sequence length="74" mass="8494">MKCDRKNPEGWERFNIEDLGDGIIAIKSNGKYVTSEIGERPMWCNRATINDWEKFEIINHFDGTFSLKGGNGIE</sequence>
<reference evidence="2" key="1">
    <citation type="submission" date="2022-11" db="UniProtKB">
        <authorList>
            <consortium name="WormBaseParasite"/>
        </authorList>
    </citation>
    <scope>IDENTIFICATION</scope>
</reference>
<evidence type="ECO:0000313" key="2">
    <source>
        <dbReference type="WBParaSite" id="PDA_v2.g14178.t1"/>
    </source>
</evidence>